<dbReference type="Proteomes" id="UP000065261">
    <property type="component" value="Chromosome I"/>
</dbReference>
<dbReference type="InterPro" id="IPR011250">
    <property type="entry name" value="OMP/PagP_B-barrel"/>
</dbReference>
<feature type="signal peptide" evidence="2">
    <location>
        <begin position="1"/>
        <end position="22"/>
    </location>
</feature>
<evidence type="ECO:0000256" key="1">
    <source>
        <dbReference type="ARBA" id="ARBA00022729"/>
    </source>
</evidence>
<feature type="domain" description="Outer membrane protein beta-barrel" evidence="3">
    <location>
        <begin position="8"/>
        <end position="151"/>
    </location>
</feature>
<dbReference type="InterPro" id="IPR023614">
    <property type="entry name" value="Porin_dom_sf"/>
</dbReference>
<proteinExistence type="predicted"/>
<dbReference type="Gene3D" id="2.40.160.10">
    <property type="entry name" value="Porin"/>
    <property type="match status" value="1"/>
</dbReference>
<keyword evidence="1 2" id="KW-0732">Signal</keyword>
<dbReference type="PATRIC" id="fig|1315283.4.peg.677"/>
<evidence type="ECO:0000256" key="2">
    <source>
        <dbReference type="SAM" id="SignalP"/>
    </source>
</evidence>
<name>A0A0U2IS52_9GAMM</name>
<sequence length="193" mass="20709">MKMNKVSLLLLTTLVASPIAFAKTPNFNFVSGGYLDGDIDGEGADGWTIDGSTLVSENVFLSGQYQTVGDSENGLDVDINWLSAGIGYRTAISASTDFYGLVTYENLEAEASYRGNSASEDENGYGLSVGVRSMVSDSIELDGRLGYIDIADESETSISVGARFHMNENFSFGANYTSLDDVDLISATVRYSF</sequence>
<evidence type="ECO:0000313" key="4">
    <source>
        <dbReference type="EMBL" id="ALS32079.1"/>
    </source>
</evidence>
<evidence type="ECO:0000313" key="5">
    <source>
        <dbReference type="Proteomes" id="UP000065261"/>
    </source>
</evidence>
<dbReference type="InterPro" id="IPR027385">
    <property type="entry name" value="Beta-barrel_OMP"/>
</dbReference>
<reference evidence="4 5" key="1">
    <citation type="submission" date="2015-03" db="EMBL/GenBank/DDBJ databases">
        <authorList>
            <person name="Murphy D."/>
        </authorList>
    </citation>
    <scope>NUCLEOTIDE SEQUENCE [LARGE SCALE GENOMIC DNA]</scope>
    <source>
        <strain evidence="4 5">KMM 520</strain>
    </source>
</reference>
<dbReference type="SUPFAM" id="SSF56925">
    <property type="entry name" value="OMPA-like"/>
    <property type="match status" value="1"/>
</dbReference>
<dbReference type="OrthoDB" id="7059177at2"/>
<dbReference type="AlphaFoldDB" id="A0A0U2IS52"/>
<dbReference type="KEGG" id="ptn:PTRA_a0760"/>
<dbReference type="RefSeq" id="WP_058372696.1">
    <property type="nucleotide sequence ID" value="NZ_CP011034.1"/>
</dbReference>
<gene>
    <name evidence="4" type="ORF">PTRA_a0760</name>
</gene>
<feature type="chain" id="PRO_5006830811" description="Outer membrane protein beta-barrel domain-containing protein" evidence="2">
    <location>
        <begin position="23"/>
        <end position="193"/>
    </location>
</feature>
<dbReference type="EMBL" id="CP011034">
    <property type="protein sequence ID" value="ALS32079.1"/>
    <property type="molecule type" value="Genomic_DNA"/>
</dbReference>
<protein>
    <recommendedName>
        <fullName evidence="3">Outer membrane protein beta-barrel domain-containing protein</fullName>
    </recommendedName>
</protein>
<evidence type="ECO:0000259" key="3">
    <source>
        <dbReference type="Pfam" id="PF13505"/>
    </source>
</evidence>
<dbReference type="Pfam" id="PF13505">
    <property type="entry name" value="OMP_b-brl"/>
    <property type="match status" value="1"/>
</dbReference>
<accession>A0A0U2IS52</accession>
<organism evidence="4">
    <name type="scientific">Pseudoalteromonas translucida KMM 520</name>
    <dbReference type="NCBI Taxonomy" id="1315283"/>
    <lineage>
        <taxon>Bacteria</taxon>
        <taxon>Pseudomonadati</taxon>
        <taxon>Pseudomonadota</taxon>
        <taxon>Gammaproteobacteria</taxon>
        <taxon>Alteromonadales</taxon>
        <taxon>Pseudoalteromonadaceae</taxon>
        <taxon>Pseudoalteromonas</taxon>
    </lineage>
</organism>